<dbReference type="Proteomes" id="UP000002145">
    <property type="component" value="Chromosome"/>
</dbReference>
<dbReference type="KEGG" id="cth:Cthe_0364"/>
<gene>
    <name evidence="3" type="ordered locus">Cthe_0364</name>
</gene>
<dbReference type="InterPro" id="IPR010982">
    <property type="entry name" value="Lambda_DNA-bd_dom_sf"/>
</dbReference>
<dbReference type="EMBL" id="CP000568">
    <property type="protein sequence ID" value="ABN51602.1"/>
    <property type="molecule type" value="Genomic_DNA"/>
</dbReference>
<evidence type="ECO:0000259" key="2">
    <source>
        <dbReference type="PROSITE" id="PS50943"/>
    </source>
</evidence>
<dbReference type="PANTHER" id="PTHR46558:SF14">
    <property type="entry name" value="HTH-TYPE TRANSCRIPTIONAL REGULATOR ANSR"/>
    <property type="match status" value="1"/>
</dbReference>
<dbReference type="GeneID" id="35806164"/>
<dbReference type="SUPFAM" id="SSF47413">
    <property type="entry name" value="lambda repressor-like DNA-binding domains"/>
    <property type="match status" value="1"/>
</dbReference>
<protein>
    <submittedName>
        <fullName evidence="3">Helix-turn-helix domain protein</fullName>
    </submittedName>
</protein>
<proteinExistence type="predicted"/>
<sequence>MAFAAMLKQLREEKRLSQKDIADYLGITRQAVASYELAKREPDYEVLKKLADYFDVSIDYLLGRTNCRDATAAIIGKNIDLIRGNLTYKELSEDISAKLGALIFPEMLELYARGERMPFVGTIKILAKYAQVRDSFFYTHNTPETYEREKELYRLEMSQQKMAEEIEETKGLLDFTGDVELKKWILKESSLPYIKLAKEIQDAGLPVEVFKPLINSIKNSNSKEDNKSMEE</sequence>
<evidence type="ECO:0000313" key="4">
    <source>
        <dbReference type="Proteomes" id="UP000002145"/>
    </source>
</evidence>
<reference evidence="4" key="1">
    <citation type="submission" date="2007-02" db="EMBL/GenBank/DDBJ databases">
        <title>Complete sequence of Clostridium thermocellum ATCC 27405.</title>
        <authorList>
            <consortium name="US DOE Joint Genome Institute"/>
            <person name="Copeland A."/>
            <person name="Lucas S."/>
            <person name="Lapidus A."/>
            <person name="Barry K."/>
            <person name="Detter J.C."/>
            <person name="Glavina del Rio T."/>
            <person name="Hammon N."/>
            <person name="Israni S."/>
            <person name="Dalin E."/>
            <person name="Tice H."/>
            <person name="Pitluck S."/>
            <person name="Chertkov O."/>
            <person name="Brettin T."/>
            <person name="Bruce D."/>
            <person name="Han C."/>
            <person name="Tapia R."/>
            <person name="Gilna P."/>
            <person name="Schmutz J."/>
            <person name="Larimer F."/>
            <person name="Land M."/>
            <person name="Hauser L."/>
            <person name="Kyrpides N."/>
            <person name="Mikhailova N."/>
            <person name="Wu J.H.D."/>
            <person name="Newcomb M."/>
            <person name="Richardson P."/>
        </authorList>
    </citation>
    <scope>NUCLEOTIDE SEQUENCE [LARGE SCALE GENOMIC DNA]</scope>
    <source>
        <strain evidence="4">ATCC 27405 / DSM 1237 / JCM 9322 / NBRC 103400 / NCIMB 10682 / NRRL B-4536 / VPI 7372</strain>
    </source>
</reference>
<dbReference type="SMART" id="SM00530">
    <property type="entry name" value="HTH_XRE"/>
    <property type="match status" value="1"/>
</dbReference>
<dbReference type="Pfam" id="PF01381">
    <property type="entry name" value="HTH_3"/>
    <property type="match status" value="1"/>
</dbReference>
<keyword evidence="4" id="KW-1185">Reference proteome</keyword>
<name>A3DCC3_ACET2</name>
<dbReference type="PROSITE" id="PS50943">
    <property type="entry name" value="HTH_CROC1"/>
    <property type="match status" value="1"/>
</dbReference>
<feature type="domain" description="HTH cro/C1-type" evidence="2">
    <location>
        <begin position="7"/>
        <end position="61"/>
    </location>
</feature>
<dbReference type="GO" id="GO:0003677">
    <property type="term" value="F:DNA binding"/>
    <property type="evidence" value="ECO:0007669"/>
    <property type="project" value="UniProtKB-KW"/>
</dbReference>
<dbReference type="CDD" id="cd00093">
    <property type="entry name" value="HTH_XRE"/>
    <property type="match status" value="1"/>
</dbReference>
<dbReference type="InterPro" id="IPR001387">
    <property type="entry name" value="Cro/C1-type_HTH"/>
</dbReference>
<dbReference type="HOGENOM" id="CLU_1330902_0_0_9"/>
<dbReference type="STRING" id="203119.Cthe_0364"/>
<evidence type="ECO:0000313" key="3">
    <source>
        <dbReference type="EMBL" id="ABN51602.1"/>
    </source>
</evidence>
<accession>A3DCC3</accession>
<dbReference type="OrthoDB" id="9805856at2"/>
<dbReference type="PANTHER" id="PTHR46558">
    <property type="entry name" value="TRACRIPTIONAL REGULATORY PROTEIN-RELATED-RELATED"/>
    <property type="match status" value="1"/>
</dbReference>
<dbReference type="eggNOG" id="COG1396">
    <property type="taxonomic scope" value="Bacteria"/>
</dbReference>
<reference evidence="3 4" key="2">
    <citation type="journal article" date="2013" name="Biotechnol. Biofuels">
        <title>Global transcriptome analysis of Clostridium thermocellum ATCC 27405 during growth on dilute acid pretreated Populus and switchgrass.</title>
        <authorList>
            <person name="Wilson C.M."/>
            <person name="Rodriguez M.Jr."/>
            <person name="Johnson C.M."/>
            <person name="Martin S.L."/>
            <person name="Chu T.M."/>
            <person name="Wolfinger R.D."/>
            <person name="Hauser L.J."/>
            <person name="Land M.L."/>
            <person name="Klingeman D.M."/>
            <person name="Syed M.H."/>
            <person name="Ragauskas A.J."/>
            <person name="Tschaplinski T.J."/>
            <person name="Mielenz J.R."/>
            <person name="Brown S.D."/>
        </authorList>
    </citation>
    <scope>NUCLEOTIDE SEQUENCE [LARGE SCALE GENOMIC DNA]</scope>
    <source>
        <strain evidence="4">ATCC 27405 / DSM 1237 / JCM 9322 / NBRC 103400 / NCIMB 10682 / NRRL B-4536 / VPI 7372</strain>
    </source>
</reference>
<evidence type="ECO:0000256" key="1">
    <source>
        <dbReference type="ARBA" id="ARBA00023125"/>
    </source>
</evidence>
<keyword evidence="1" id="KW-0238">DNA-binding</keyword>
<dbReference type="AlphaFoldDB" id="A3DCC3"/>
<dbReference type="RefSeq" id="WP_003512634.1">
    <property type="nucleotide sequence ID" value="NC_009012.1"/>
</dbReference>
<dbReference type="Gene3D" id="1.10.260.40">
    <property type="entry name" value="lambda repressor-like DNA-binding domains"/>
    <property type="match status" value="1"/>
</dbReference>
<organism evidence="3 4">
    <name type="scientific">Acetivibrio thermocellus (strain ATCC 27405 / DSM 1237 / JCM 9322 / NBRC 103400 / NCIMB 10682 / NRRL B-4536 / VPI 7372)</name>
    <name type="common">Clostridium thermocellum</name>
    <dbReference type="NCBI Taxonomy" id="203119"/>
    <lineage>
        <taxon>Bacteria</taxon>
        <taxon>Bacillati</taxon>
        <taxon>Bacillota</taxon>
        <taxon>Clostridia</taxon>
        <taxon>Eubacteriales</taxon>
        <taxon>Oscillospiraceae</taxon>
        <taxon>Acetivibrio</taxon>
    </lineage>
</organism>